<dbReference type="SUPFAM" id="SSF53335">
    <property type="entry name" value="S-adenosyl-L-methionine-dependent methyltransferases"/>
    <property type="match status" value="1"/>
</dbReference>
<dbReference type="Pfam" id="PF05430">
    <property type="entry name" value="Methyltransf_30"/>
    <property type="match status" value="1"/>
</dbReference>
<dbReference type="Proteomes" id="UP000391834">
    <property type="component" value="Unassembled WGS sequence"/>
</dbReference>
<feature type="domain" description="MnmC-like methyltransferase" evidence="2">
    <location>
        <begin position="125"/>
        <end position="220"/>
    </location>
</feature>
<dbReference type="AlphaFoldDB" id="A0A5M4B0K1"/>
<dbReference type="RefSeq" id="WP_027585274.1">
    <property type="nucleotide sequence ID" value="NZ_BLAX01000001.1"/>
</dbReference>
<organism evidence="3 4">
    <name type="scientific">Prolixibacter bellariivorans</name>
    <dbReference type="NCBI Taxonomy" id="314319"/>
    <lineage>
        <taxon>Bacteria</taxon>
        <taxon>Pseudomonadati</taxon>
        <taxon>Bacteroidota</taxon>
        <taxon>Bacteroidia</taxon>
        <taxon>Marinilabiliales</taxon>
        <taxon>Prolixibacteraceae</taxon>
        <taxon>Prolixibacter</taxon>
    </lineage>
</organism>
<gene>
    <name evidence="3" type="ORF">PbJCM13498_23710</name>
</gene>
<dbReference type="InterPro" id="IPR047785">
    <property type="entry name" value="tRNA_MNMC2"/>
</dbReference>
<accession>A0A5M4B0K1</accession>
<dbReference type="PANTHER" id="PTHR39963">
    <property type="entry name" value="SLL0983 PROTEIN"/>
    <property type="match status" value="1"/>
</dbReference>
<feature type="region of interest" description="Disordered" evidence="1">
    <location>
        <begin position="202"/>
        <end position="221"/>
    </location>
</feature>
<dbReference type="InterPro" id="IPR008471">
    <property type="entry name" value="MnmC-like_methylTransf"/>
</dbReference>
<keyword evidence="4" id="KW-1185">Reference proteome</keyword>
<protein>
    <recommendedName>
        <fullName evidence="2">MnmC-like methyltransferase domain-containing protein</fullName>
    </recommendedName>
</protein>
<reference evidence="3 4" key="1">
    <citation type="submission" date="2019-10" db="EMBL/GenBank/DDBJ databases">
        <title>Prolixibacter strains distinguished by the presence of nitrate reductase genes were adept at nitrate-dependent anaerobic corrosion of metallic iron and carbon steel.</title>
        <authorList>
            <person name="Iino T."/>
            <person name="Shono N."/>
            <person name="Ito K."/>
            <person name="Nakamura R."/>
            <person name="Sueoka K."/>
            <person name="Harayama S."/>
            <person name="Ohkuma M."/>
        </authorList>
    </citation>
    <scope>NUCLEOTIDE SEQUENCE [LARGE SCALE GENOMIC DNA]</scope>
    <source>
        <strain evidence="3 4">JCM 13498</strain>
    </source>
</reference>
<evidence type="ECO:0000259" key="2">
    <source>
        <dbReference type="Pfam" id="PF05430"/>
    </source>
</evidence>
<proteinExistence type="predicted"/>
<feature type="compositionally biased region" description="Basic and acidic residues" evidence="1">
    <location>
        <begin position="211"/>
        <end position="221"/>
    </location>
</feature>
<evidence type="ECO:0000256" key="1">
    <source>
        <dbReference type="SAM" id="MobiDB-lite"/>
    </source>
</evidence>
<dbReference type="EMBL" id="BLAX01000001">
    <property type="protein sequence ID" value="GET33508.1"/>
    <property type="molecule type" value="Genomic_DNA"/>
</dbReference>
<dbReference type="GO" id="GO:0016645">
    <property type="term" value="F:oxidoreductase activity, acting on the CH-NH group of donors"/>
    <property type="evidence" value="ECO:0007669"/>
    <property type="project" value="InterPro"/>
</dbReference>
<sequence>MRRQILKTEDGSHTLYVPAIDEHYHSIHGARQESMHVFIEAGLNAHPGKELTIFEVGFGTGLNAFLTALESKRQQKKIAYYAIEKFPLREEEWKSLNTEKDTYNQESQLFTQLHNYQWEKLTNIDDKFQLQKIEGDLTDFSFQALPPIDLVYFDAFAPDKQPQLWSPEIFVAIFNHMAHGGILVTYSAKGAVRRTMQSAGFQMERIPGPPGKREMLRGRKP</sequence>
<dbReference type="OrthoDB" id="9786494at2"/>
<dbReference type="GO" id="GO:0004808">
    <property type="term" value="F:tRNA (5-methylaminomethyl-2-thiouridylate)(34)-methyltransferase activity"/>
    <property type="evidence" value="ECO:0007669"/>
    <property type="project" value="InterPro"/>
</dbReference>
<name>A0A5M4B0K1_9BACT</name>
<comment type="caution">
    <text evidence="3">The sequence shown here is derived from an EMBL/GenBank/DDBJ whole genome shotgun (WGS) entry which is preliminary data.</text>
</comment>
<dbReference type="NCBIfam" id="NF033855">
    <property type="entry name" value="tRNA_MNMC2"/>
    <property type="match status" value="1"/>
</dbReference>
<dbReference type="Gene3D" id="3.40.50.150">
    <property type="entry name" value="Vaccinia Virus protein VP39"/>
    <property type="match status" value="1"/>
</dbReference>
<evidence type="ECO:0000313" key="4">
    <source>
        <dbReference type="Proteomes" id="UP000391834"/>
    </source>
</evidence>
<evidence type="ECO:0000313" key="3">
    <source>
        <dbReference type="EMBL" id="GET33508.1"/>
    </source>
</evidence>
<dbReference type="PANTHER" id="PTHR39963:SF1">
    <property type="entry name" value="MNMC-LIKE METHYLTRANSFERASE DOMAIN-CONTAINING PROTEIN"/>
    <property type="match status" value="1"/>
</dbReference>
<dbReference type="InterPro" id="IPR029063">
    <property type="entry name" value="SAM-dependent_MTases_sf"/>
</dbReference>